<dbReference type="InterPro" id="IPR000873">
    <property type="entry name" value="AMP-dep_synth/lig_dom"/>
</dbReference>
<dbReference type="SUPFAM" id="SSF56801">
    <property type="entry name" value="Acetyl-CoA synthetase-like"/>
    <property type="match status" value="1"/>
</dbReference>
<dbReference type="PROSITE" id="PS00455">
    <property type="entry name" value="AMP_BINDING"/>
    <property type="match status" value="1"/>
</dbReference>
<reference evidence="3 4" key="1">
    <citation type="submission" date="2013-03" db="EMBL/GenBank/DDBJ databases">
        <title>The Genome Sequence of Cladophialophora psammophila CBS 110553.</title>
        <authorList>
            <consortium name="The Broad Institute Genomics Platform"/>
            <person name="Cuomo C."/>
            <person name="de Hoog S."/>
            <person name="Gorbushina A."/>
            <person name="Walker B."/>
            <person name="Young S.K."/>
            <person name="Zeng Q."/>
            <person name="Gargeya S."/>
            <person name="Fitzgerald M."/>
            <person name="Haas B."/>
            <person name="Abouelleil A."/>
            <person name="Allen A.W."/>
            <person name="Alvarado L."/>
            <person name="Arachchi H.M."/>
            <person name="Berlin A.M."/>
            <person name="Chapman S.B."/>
            <person name="Gainer-Dewar J."/>
            <person name="Goldberg J."/>
            <person name="Griggs A."/>
            <person name="Gujja S."/>
            <person name="Hansen M."/>
            <person name="Howarth C."/>
            <person name="Imamovic A."/>
            <person name="Ireland A."/>
            <person name="Larimer J."/>
            <person name="McCowan C."/>
            <person name="Murphy C."/>
            <person name="Pearson M."/>
            <person name="Poon T.W."/>
            <person name="Priest M."/>
            <person name="Roberts A."/>
            <person name="Saif S."/>
            <person name="Shea T."/>
            <person name="Sisk P."/>
            <person name="Sykes S."/>
            <person name="Wortman J."/>
            <person name="Nusbaum C."/>
            <person name="Birren B."/>
        </authorList>
    </citation>
    <scope>NUCLEOTIDE SEQUENCE [LARGE SCALE GENOMIC DNA]</scope>
    <source>
        <strain evidence="3 4">CBS 110553</strain>
    </source>
</reference>
<feature type="compositionally biased region" description="Pro residues" evidence="1">
    <location>
        <begin position="87"/>
        <end position="100"/>
    </location>
</feature>
<dbReference type="GO" id="GO:0030729">
    <property type="term" value="F:acetoacetate-CoA ligase activity"/>
    <property type="evidence" value="ECO:0007669"/>
    <property type="project" value="TreeGrafter"/>
</dbReference>
<dbReference type="eggNOG" id="KOG1175">
    <property type="taxonomic scope" value="Eukaryota"/>
</dbReference>
<evidence type="ECO:0000313" key="4">
    <source>
        <dbReference type="Proteomes" id="UP000019471"/>
    </source>
</evidence>
<dbReference type="Gene3D" id="3.30.300.30">
    <property type="match status" value="1"/>
</dbReference>
<dbReference type="InterPro" id="IPR020845">
    <property type="entry name" value="AMP-binding_CS"/>
</dbReference>
<dbReference type="AlphaFoldDB" id="W9X1H2"/>
<dbReference type="OrthoDB" id="10253869at2759"/>
<gene>
    <name evidence="3" type="ORF">A1O5_02613</name>
</gene>
<dbReference type="EMBL" id="AMGX01000003">
    <property type="protein sequence ID" value="EXJ74317.1"/>
    <property type="molecule type" value="Genomic_DNA"/>
</dbReference>
<evidence type="ECO:0000259" key="2">
    <source>
        <dbReference type="Pfam" id="PF00501"/>
    </source>
</evidence>
<dbReference type="Gene3D" id="3.40.50.12780">
    <property type="entry name" value="N-terminal domain of ligase-like"/>
    <property type="match status" value="1"/>
</dbReference>
<dbReference type="RefSeq" id="XP_007741417.1">
    <property type="nucleotide sequence ID" value="XM_007743227.1"/>
</dbReference>
<feature type="domain" description="AMP-dependent synthetase/ligase" evidence="2">
    <location>
        <begin position="186"/>
        <end position="577"/>
    </location>
</feature>
<dbReference type="InterPro" id="IPR042099">
    <property type="entry name" value="ANL_N_sf"/>
</dbReference>
<comment type="caution">
    <text evidence="3">The sequence shown here is derived from an EMBL/GenBank/DDBJ whole genome shotgun (WGS) entry which is preliminary data.</text>
</comment>
<protein>
    <recommendedName>
        <fullName evidence="2">AMP-dependent synthetase/ligase domain-containing protein</fullName>
    </recommendedName>
</protein>
<organism evidence="3 4">
    <name type="scientific">Cladophialophora psammophila CBS 110553</name>
    <dbReference type="NCBI Taxonomy" id="1182543"/>
    <lineage>
        <taxon>Eukaryota</taxon>
        <taxon>Fungi</taxon>
        <taxon>Dikarya</taxon>
        <taxon>Ascomycota</taxon>
        <taxon>Pezizomycotina</taxon>
        <taxon>Eurotiomycetes</taxon>
        <taxon>Chaetothyriomycetidae</taxon>
        <taxon>Chaetothyriales</taxon>
        <taxon>Herpotrichiellaceae</taxon>
        <taxon>Cladophialophora</taxon>
    </lineage>
</organism>
<feature type="compositionally biased region" description="Low complexity" evidence="1">
    <location>
        <begin position="41"/>
        <end position="86"/>
    </location>
</feature>
<dbReference type="Proteomes" id="UP000019471">
    <property type="component" value="Unassembled WGS sequence"/>
</dbReference>
<feature type="region of interest" description="Disordered" evidence="1">
    <location>
        <begin position="32"/>
        <end position="103"/>
    </location>
</feature>
<dbReference type="HOGENOM" id="CLU_000022_3_3_1"/>
<evidence type="ECO:0000256" key="1">
    <source>
        <dbReference type="SAM" id="MobiDB-lite"/>
    </source>
</evidence>
<dbReference type="InterPro" id="IPR045851">
    <property type="entry name" value="AMP-bd_C_sf"/>
</dbReference>
<dbReference type="Pfam" id="PF00501">
    <property type="entry name" value="AMP-binding"/>
    <property type="match status" value="1"/>
</dbReference>
<name>W9X1H2_9EURO</name>
<evidence type="ECO:0000313" key="3">
    <source>
        <dbReference type="EMBL" id="EXJ74317.1"/>
    </source>
</evidence>
<proteinExistence type="predicted"/>
<dbReference type="STRING" id="1182543.W9X1H2"/>
<accession>W9X1H2</accession>
<keyword evidence="4" id="KW-1185">Reference proteome</keyword>
<dbReference type="PANTHER" id="PTHR42921:SF4">
    <property type="entry name" value="ACETOACETYL-COA SYNTHASE (AFU_ORTHOLOGUE AFUA_8G04770)"/>
    <property type="match status" value="1"/>
</dbReference>
<dbReference type="GeneID" id="19187344"/>
<sequence length="804" mass="88344">MSSSSSSSSPPTAPAAYYNAVGLPLEYCSKQYREESKRTSRSSTAPSPSSSSNSSASLNSASSPSSSSSSSPSSSSRTTSTSSSTSPPTPLWTPPDPEAPPMSRYRQHVNAKFSQRLRDSHELHAWTVENPHDFWIDLYSYCGIVPALPKHTKMAYDPAARLRDIPTFFPGLRLNYAENVLVPNTAANPGNIALVGLREGRLDDPEEVTWAELTELVRCARSAMVRRGIKKGDVIAGLMANSVWIVVLFLASASVGAIFTSVAPDLGVAGCVSRFAQVEPKWLFADVDLAVRGTRPSMLGKVMQVLKALPSTKAKPRLVFVPTCHRPHQQRNMDYITPLAGWAAISLHEFLSKSRASDKMAYVRLPTDHPLVIVYSSGTTGEPKCIVSPHMSLLNYKKISLLHNGLGPWSTVFQFSSTSWILWNVMNGHLSVGSKVICYDGGALHPDPSTMLRICAKYRATYWGTSPRYLLELEQSGIRPDSFDLSELALVTTTGATLTGEQFHWFYRAFSPSIHLSSVAGGTDIASSWIATNPAGPVYANEMQMWALGHDCDILDSETGQSCAHEGRPGELVCRKPFPSMPCKFWGDTRDHKKYREAYFEKFPIVKKAAGGLEVRATDGDANGAEDDYLDVWAQHDFIVMNPATKGLQILGRSDGVLNPSGIRFGSSEVYNIVEGPLFNSLISDTLCVGRRRAHDKDETVFLFVIMAPGHESDFTPALVERLKSAVRDGLSPRHVPKFVEQVREIPYTVNGKKVEVAVKRVISGQNVKVSSTVRNPACLAEYERFRDFERETTPRRNARASKL</sequence>
<dbReference type="PANTHER" id="PTHR42921">
    <property type="entry name" value="ACETOACETYL-COA SYNTHETASE"/>
    <property type="match status" value="1"/>
</dbReference>